<evidence type="ECO:0000313" key="10">
    <source>
        <dbReference type="EMBL" id="RUR74094.1"/>
    </source>
</evidence>
<feature type="active site" description="Acyl-thioester intermediate" evidence="6">
    <location>
        <position position="91"/>
    </location>
</feature>
<dbReference type="GO" id="GO:0005737">
    <property type="term" value="C:cytoplasm"/>
    <property type="evidence" value="ECO:0007669"/>
    <property type="project" value="UniProtKB-ARBA"/>
</dbReference>
<dbReference type="FunFam" id="3.40.47.10:FF:000010">
    <property type="entry name" value="Acetyl-CoA acetyltransferase (Thiolase)"/>
    <property type="match status" value="1"/>
</dbReference>
<feature type="active site" description="Proton acceptor" evidence="6">
    <location>
        <position position="377"/>
    </location>
</feature>
<dbReference type="InterPro" id="IPR016039">
    <property type="entry name" value="Thiolase-like"/>
</dbReference>
<reference evidence="10 11" key="1">
    <citation type="journal article" date="2019" name="Genome Biol. Evol.">
        <title>Day and night: Metabolic profiles and evolutionary relationships of six axenic non-marine cyanobacteria.</title>
        <authorList>
            <person name="Will S.E."/>
            <person name="Henke P."/>
            <person name="Boedeker C."/>
            <person name="Huang S."/>
            <person name="Brinkmann H."/>
            <person name="Rohde M."/>
            <person name="Jarek M."/>
            <person name="Friedl T."/>
            <person name="Seufert S."/>
            <person name="Schumacher M."/>
            <person name="Overmann J."/>
            <person name="Neumann-Schaal M."/>
            <person name="Petersen J."/>
        </authorList>
    </citation>
    <scope>NUCLEOTIDE SEQUENCE [LARGE SCALE GENOMIC DNA]</scope>
    <source>
        <strain evidence="10 11">PCC 6912</strain>
    </source>
</reference>
<dbReference type="CDD" id="cd00751">
    <property type="entry name" value="thiolase"/>
    <property type="match status" value="1"/>
</dbReference>
<dbReference type="PANTHER" id="PTHR43853">
    <property type="entry name" value="3-KETOACYL-COA THIOLASE, PEROXISOMAL"/>
    <property type="match status" value="1"/>
</dbReference>
<dbReference type="InterPro" id="IPR002155">
    <property type="entry name" value="Thiolase"/>
</dbReference>
<dbReference type="GO" id="GO:0003988">
    <property type="term" value="F:acetyl-CoA C-acyltransferase activity"/>
    <property type="evidence" value="ECO:0007669"/>
    <property type="project" value="UniProtKB-EC"/>
</dbReference>
<dbReference type="InterPro" id="IPR020613">
    <property type="entry name" value="Thiolase_CS"/>
</dbReference>
<dbReference type="Proteomes" id="UP000268857">
    <property type="component" value="Unassembled WGS sequence"/>
</dbReference>
<dbReference type="InterPro" id="IPR020616">
    <property type="entry name" value="Thiolase_N"/>
</dbReference>
<dbReference type="EMBL" id="RSCJ01000031">
    <property type="protein sequence ID" value="RUR74094.1"/>
    <property type="molecule type" value="Genomic_DNA"/>
</dbReference>
<dbReference type="InterPro" id="IPR020610">
    <property type="entry name" value="Thiolase_AS"/>
</dbReference>
<dbReference type="PIRSF" id="PIRSF000429">
    <property type="entry name" value="Ac-CoA_Ac_transf"/>
    <property type="match status" value="1"/>
</dbReference>
<organism evidence="10 11">
    <name type="scientific">Chlorogloeopsis fritschii PCC 6912</name>
    <dbReference type="NCBI Taxonomy" id="211165"/>
    <lineage>
        <taxon>Bacteria</taxon>
        <taxon>Bacillati</taxon>
        <taxon>Cyanobacteriota</taxon>
        <taxon>Cyanophyceae</taxon>
        <taxon>Nostocales</taxon>
        <taxon>Chlorogloeopsidaceae</taxon>
        <taxon>Chlorogloeopsis</taxon>
    </lineage>
</organism>
<evidence type="ECO:0000259" key="9">
    <source>
        <dbReference type="Pfam" id="PF02803"/>
    </source>
</evidence>
<dbReference type="PANTHER" id="PTHR43853:SF21">
    <property type="entry name" value="STEROID 3-KETOACYL-COA THIOLASE"/>
    <property type="match status" value="1"/>
</dbReference>
<evidence type="ECO:0000313" key="11">
    <source>
        <dbReference type="Proteomes" id="UP000268857"/>
    </source>
</evidence>
<proteinExistence type="inferred from homology"/>
<name>A0A433MZX4_CHLFR</name>
<evidence type="ECO:0000256" key="1">
    <source>
        <dbReference type="ARBA" id="ARBA00005189"/>
    </source>
</evidence>
<keyword evidence="4 7" id="KW-0012">Acyltransferase</keyword>
<dbReference type="PROSITE" id="PS00737">
    <property type="entry name" value="THIOLASE_2"/>
    <property type="match status" value="1"/>
</dbReference>
<dbReference type="InterPro" id="IPR020617">
    <property type="entry name" value="Thiolase_C"/>
</dbReference>
<protein>
    <recommendedName>
        <fullName evidence="5">acetyl-CoA C-acyltransferase</fullName>
        <ecNumber evidence="5">2.3.1.16</ecNumber>
    </recommendedName>
</protein>
<feature type="domain" description="Thiolase C-terminal" evidence="9">
    <location>
        <begin position="269"/>
        <end position="389"/>
    </location>
</feature>
<dbReference type="GO" id="GO:0010124">
    <property type="term" value="P:phenylacetate catabolic process"/>
    <property type="evidence" value="ECO:0007669"/>
    <property type="project" value="TreeGrafter"/>
</dbReference>
<keyword evidence="3 7" id="KW-0808">Transferase</keyword>
<sequence>MKEAYIVSSVRTAVGKAPRGTLRNMRSDDMGAVATKAAIEQVKGLDPDRIDDVIFGCAFPEAEQGFNLGRVIAQRAGLPDSVPGSTVNRFCASGLQTIAMANQAIMTGQADVMVAGGAESMSLIPMGGHYLAPNPEMMAENPQAYSTMGITAENVAQQYHISREDQDAFALRSHQKALAAIGQNRFAEEIVPLQVRETLYIDGKTQLVEKVFQVDEGPRPDTSLAALAKLQPAFRIGGTVTAGTSSQMSDGAAATVLMSDRMVKELGIQPLGRMLGYAVAGVAPEIMGIGPVEAVPKVLKQVGLTLDDIGLIELNEAFAAQSLAVIHKLGLNQEIVNVNGGAIALGHPLGCTGAKLTATILHEMKRRGVRYGLVTMCVGGGMGAAAVFENLSSHRV</sequence>
<dbReference type="NCBIfam" id="TIGR01930">
    <property type="entry name" value="AcCoA-C-Actrans"/>
    <property type="match status" value="1"/>
</dbReference>
<comment type="similarity">
    <text evidence="2 7">Belongs to the thiolase-like superfamily. Thiolase family.</text>
</comment>
<evidence type="ECO:0000256" key="7">
    <source>
        <dbReference type="RuleBase" id="RU003557"/>
    </source>
</evidence>
<dbReference type="InterPro" id="IPR020615">
    <property type="entry name" value="Thiolase_acyl_enz_int_AS"/>
</dbReference>
<dbReference type="EC" id="2.3.1.16" evidence="5"/>
<evidence type="ECO:0000259" key="8">
    <source>
        <dbReference type="Pfam" id="PF00108"/>
    </source>
</evidence>
<feature type="active site" description="Proton acceptor" evidence="6">
    <location>
        <position position="347"/>
    </location>
</feature>
<dbReference type="PROSITE" id="PS00099">
    <property type="entry name" value="THIOLASE_3"/>
    <property type="match status" value="1"/>
</dbReference>
<gene>
    <name evidence="10" type="primary">atoB</name>
    <name evidence="10" type="ORF">PCC6912_54020</name>
</gene>
<comment type="caution">
    <text evidence="10">The sequence shown here is derived from an EMBL/GenBank/DDBJ whole genome shotgun (WGS) entry which is preliminary data.</text>
</comment>
<evidence type="ECO:0000256" key="2">
    <source>
        <dbReference type="ARBA" id="ARBA00010982"/>
    </source>
</evidence>
<evidence type="ECO:0000256" key="6">
    <source>
        <dbReference type="PIRSR" id="PIRSR000429-1"/>
    </source>
</evidence>
<dbReference type="STRING" id="211165.GCA_000317285_05761"/>
<evidence type="ECO:0000256" key="5">
    <source>
        <dbReference type="ARBA" id="ARBA00024073"/>
    </source>
</evidence>
<accession>A0A433MZX4</accession>
<dbReference type="RefSeq" id="WP_016877758.1">
    <property type="nucleotide sequence ID" value="NZ_AJLN01000134.1"/>
</dbReference>
<dbReference type="AlphaFoldDB" id="A0A433MZX4"/>
<dbReference type="Pfam" id="PF02803">
    <property type="entry name" value="Thiolase_C"/>
    <property type="match status" value="1"/>
</dbReference>
<evidence type="ECO:0000256" key="3">
    <source>
        <dbReference type="ARBA" id="ARBA00022679"/>
    </source>
</evidence>
<dbReference type="InterPro" id="IPR050215">
    <property type="entry name" value="Thiolase-like_sf_Thiolase"/>
</dbReference>
<dbReference type="Pfam" id="PF00108">
    <property type="entry name" value="Thiolase_N"/>
    <property type="match status" value="1"/>
</dbReference>
<dbReference type="Gene3D" id="3.40.47.10">
    <property type="match status" value="1"/>
</dbReference>
<comment type="pathway">
    <text evidence="1">Lipid metabolism.</text>
</comment>
<keyword evidence="11" id="KW-1185">Reference proteome</keyword>
<dbReference type="SUPFAM" id="SSF53901">
    <property type="entry name" value="Thiolase-like"/>
    <property type="match status" value="2"/>
</dbReference>
<dbReference type="PROSITE" id="PS00098">
    <property type="entry name" value="THIOLASE_1"/>
    <property type="match status" value="1"/>
</dbReference>
<dbReference type="OrthoDB" id="9764892at2"/>
<dbReference type="GO" id="GO:0006635">
    <property type="term" value="P:fatty acid beta-oxidation"/>
    <property type="evidence" value="ECO:0007669"/>
    <property type="project" value="TreeGrafter"/>
</dbReference>
<evidence type="ECO:0000256" key="4">
    <source>
        <dbReference type="ARBA" id="ARBA00023315"/>
    </source>
</evidence>
<feature type="domain" description="Thiolase N-terminal" evidence="8">
    <location>
        <begin position="5"/>
        <end position="260"/>
    </location>
</feature>